<evidence type="ECO:0000313" key="1">
    <source>
        <dbReference type="EMBL" id="KAK4495908.1"/>
    </source>
</evidence>
<comment type="caution">
    <text evidence="1">The sequence shown here is derived from an EMBL/GenBank/DDBJ whole genome shotgun (WGS) entry which is preliminary data.</text>
</comment>
<organism evidence="1 2">
    <name type="scientific">Zasmidium cellare</name>
    <name type="common">Wine cellar mold</name>
    <name type="synonym">Racodium cellare</name>
    <dbReference type="NCBI Taxonomy" id="395010"/>
    <lineage>
        <taxon>Eukaryota</taxon>
        <taxon>Fungi</taxon>
        <taxon>Dikarya</taxon>
        <taxon>Ascomycota</taxon>
        <taxon>Pezizomycotina</taxon>
        <taxon>Dothideomycetes</taxon>
        <taxon>Dothideomycetidae</taxon>
        <taxon>Mycosphaerellales</taxon>
        <taxon>Mycosphaerellaceae</taxon>
        <taxon>Zasmidium</taxon>
    </lineage>
</organism>
<dbReference type="PANTHER" id="PTHR40257:SF1">
    <property type="entry name" value="DUF1330 DOMAIN-CONTAINING PROTEIN"/>
    <property type="match status" value="1"/>
</dbReference>
<gene>
    <name evidence="1" type="ORF">PRZ48_013176</name>
</gene>
<dbReference type="PANTHER" id="PTHR40257">
    <property type="match status" value="1"/>
</dbReference>
<name>A0ABR0E3S8_ZASCE</name>
<reference evidence="1 2" key="1">
    <citation type="journal article" date="2023" name="G3 (Bethesda)">
        <title>A chromosome-level genome assembly of Zasmidium syzygii isolated from banana leaves.</title>
        <authorList>
            <person name="van Westerhoven A.C."/>
            <person name="Mehrabi R."/>
            <person name="Talebi R."/>
            <person name="Steentjes M.B.F."/>
            <person name="Corcolon B."/>
            <person name="Chong P.A."/>
            <person name="Kema G.H.J."/>
            <person name="Seidl M.F."/>
        </authorList>
    </citation>
    <scope>NUCLEOTIDE SEQUENCE [LARGE SCALE GENOMIC DNA]</scope>
    <source>
        <strain evidence="1 2">P124</strain>
    </source>
</reference>
<accession>A0ABR0E3S8</accession>
<dbReference type="EMBL" id="JAXOVC010000011">
    <property type="protein sequence ID" value="KAK4495908.1"/>
    <property type="molecule type" value="Genomic_DNA"/>
</dbReference>
<sequence>MLAVNWDMALAVESEIELPASVTGTFNAFYKVDLHVENPSLNNDTVQSTSDLPEPPFHDRSPKALCTQFHQITPSLLALADHPLCPQGPISMLNFVSYHPYPSAVESYQKYLDGVRAGPAKRYGNFVKLKGSPTPSGKGEWDLVFMAHYPSFKHFVDMGLDPEYQELNRRYRMPALRDLCILMTTEVDLAWPVTES</sequence>
<evidence type="ECO:0000313" key="2">
    <source>
        <dbReference type="Proteomes" id="UP001305779"/>
    </source>
</evidence>
<keyword evidence="2" id="KW-1185">Reference proteome</keyword>
<evidence type="ECO:0008006" key="3">
    <source>
        <dbReference type="Google" id="ProtNLM"/>
    </source>
</evidence>
<proteinExistence type="predicted"/>
<dbReference type="SUPFAM" id="SSF54909">
    <property type="entry name" value="Dimeric alpha+beta barrel"/>
    <property type="match status" value="1"/>
</dbReference>
<protein>
    <recommendedName>
        <fullName evidence="3">DUF1330 domain-containing protein</fullName>
    </recommendedName>
</protein>
<dbReference type="Proteomes" id="UP001305779">
    <property type="component" value="Unassembled WGS sequence"/>
</dbReference>
<dbReference type="Gene3D" id="3.30.70.100">
    <property type="match status" value="1"/>
</dbReference>
<dbReference type="InterPro" id="IPR011008">
    <property type="entry name" value="Dimeric_a/b-barrel"/>
</dbReference>